<proteinExistence type="predicted"/>
<accession>A0AA36FJ52</accession>
<sequence>MAMRTITTTGMADLTTLWSRTPLPSLSAIRHLTQETGITRSKTLEIPPSQAPTSDGMLDNLVSHCNSRDTTTNMAATTTTTTTTTTLLQESFNLEKTNS</sequence>
<gene>
    <name evidence="1" type="ORF">OCTVUL_1B011558</name>
</gene>
<dbReference type="EMBL" id="OX597838">
    <property type="protein sequence ID" value="CAI9740780.1"/>
    <property type="molecule type" value="Genomic_DNA"/>
</dbReference>
<reference evidence="1" key="1">
    <citation type="submission" date="2023-08" db="EMBL/GenBank/DDBJ databases">
        <authorList>
            <person name="Alioto T."/>
            <person name="Alioto T."/>
            <person name="Gomez Garrido J."/>
        </authorList>
    </citation>
    <scope>NUCLEOTIDE SEQUENCE</scope>
</reference>
<evidence type="ECO:0000313" key="1">
    <source>
        <dbReference type="EMBL" id="CAI9740780.1"/>
    </source>
</evidence>
<evidence type="ECO:0000313" key="2">
    <source>
        <dbReference type="Proteomes" id="UP001162480"/>
    </source>
</evidence>
<keyword evidence="2" id="KW-1185">Reference proteome</keyword>
<name>A0AA36FJ52_OCTVU</name>
<protein>
    <submittedName>
        <fullName evidence="1">Uncharacterized protein</fullName>
    </submittedName>
</protein>
<dbReference type="Proteomes" id="UP001162480">
    <property type="component" value="Chromosome 25"/>
</dbReference>
<organism evidence="1 2">
    <name type="scientific">Octopus vulgaris</name>
    <name type="common">Common octopus</name>
    <dbReference type="NCBI Taxonomy" id="6645"/>
    <lineage>
        <taxon>Eukaryota</taxon>
        <taxon>Metazoa</taxon>
        <taxon>Spiralia</taxon>
        <taxon>Lophotrochozoa</taxon>
        <taxon>Mollusca</taxon>
        <taxon>Cephalopoda</taxon>
        <taxon>Coleoidea</taxon>
        <taxon>Octopodiformes</taxon>
        <taxon>Octopoda</taxon>
        <taxon>Incirrata</taxon>
        <taxon>Octopodidae</taxon>
        <taxon>Octopus</taxon>
    </lineage>
</organism>
<dbReference type="AlphaFoldDB" id="A0AA36FJ52"/>